<evidence type="ECO:0000256" key="2">
    <source>
        <dbReference type="ARBA" id="ARBA00012483"/>
    </source>
</evidence>
<dbReference type="AlphaFoldDB" id="A0A9Q0R1F3"/>
<dbReference type="EMBL" id="JAMYWD010000002">
    <property type="protein sequence ID" value="KAJ4979870.1"/>
    <property type="molecule type" value="Genomic_DNA"/>
</dbReference>
<keyword evidence="12" id="KW-1185">Reference proteome</keyword>
<evidence type="ECO:0000256" key="6">
    <source>
        <dbReference type="ARBA" id="ARBA00024209"/>
    </source>
</evidence>
<feature type="compositionally biased region" description="Polar residues" evidence="8">
    <location>
        <begin position="243"/>
        <end position="253"/>
    </location>
</feature>
<accession>A0A9Q0R1F3</accession>
<proteinExistence type="inferred from homology"/>
<evidence type="ECO:0000256" key="3">
    <source>
        <dbReference type="ARBA" id="ARBA00022723"/>
    </source>
</evidence>
<evidence type="ECO:0000256" key="5">
    <source>
        <dbReference type="ARBA" id="ARBA00022833"/>
    </source>
</evidence>
<dbReference type="PANTHER" id="PTHR14155">
    <property type="entry name" value="RING FINGER DOMAIN-CONTAINING"/>
    <property type="match status" value="1"/>
</dbReference>
<feature type="region of interest" description="Disordered" evidence="8">
    <location>
        <begin position="218"/>
        <end position="266"/>
    </location>
</feature>
<evidence type="ECO:0000313" key="12">
    <source>
        <dbReference type="Proteomes" id="UP001141806"/>
    </source>
</evidence>
<evidence type="ECO:0000313" key="11">
    <source>
        <dbReference type="EMBL" id="KAJ4979870.1"/>
    </source>
</evidence>
<protein>
    <recommendedName>
        <fullName evidence="2">RING-type E3 ubiquitin transferase</fullName>
        <ecNumber evidence="2">2.3.2.27</ecNumber>
    </recommendedName>
</protein>
<name>A0A9Q0R1F3_9MAGN</name>
<evidence type="ECO:0000256" key="8">
    <source>
        <dbReference type="SAM" id="MobiDB-lite"/>
    </source>
</evidence>
<dbReference type="PROSITE" id="PS50089">
    <property type="entry name" value="ZF_RING_2"/>
    <property type="match status" value="1"/>
</dbReference>
<dbReference type="PANTHER" id="PTHR14155:SF592">
    <property type="entry name" value="RING-H2 FINGER PROTEIN ATL57"/>
    <property type="match status" value="1"/>
</dbReference>
<comment type="similarity">
    <text evidence="6">Belongs to the RING-type zinc finger family. ATL subfamily.</text>
</comment>
<feature type="transmembrane region" description="Helical" evidence="9">
    <location>
        <begin position="72"/>
        <end position="97"/>
    </location>
</feature>
<keyword evidence="9" id="KW-0812">Transmembrane</keyword>
<keyword evidence="3" id="KW-0479">Metal-binding</keyword>
<gene>
    <name evidence="11" type="ORF">NE237_010650</name>
</gene>
<dbReference type="GO" id="GO:0061630">
    <property type="term" value="F:ubiquitin protein ligase activity"/>
    <property type="evidence" value="ECO:0007669"/>
    <property type="project" value="UniProtKB-EC"/>
</dbReference>
<comment type="caution">
    <text evidence="11">The sequence shown here is derived from an EMBL/GenBank/DDBJ whole genome shotgun (WGS) entry which is preliminary data.</text>
</comment>
<evidence type="ECO:0000259" key="10">
    <source>
        <dbReference type="PROSITE" id="PS50089"/>
    </source>
</evidence>
<feature type="compositionally biased region" description="Low complexity" evidence="8">
    <location>
        <begin position="218"/>
        <end position="238"/>
    </location>
</feature>
<keyword evidence="5" id="KW-0862">Zinc</keyword>
<keyword evidence="9" id="KW-1133">Transmembrane helix</keyword>
<dbReference type="SUPFAM" id="SSF57850">
    <property type="entry name" value="RING/U-box"/>
    <property type="match status" value="1"/>
</dbReference>
<reference evidence="11" key="1">
    <citation type="journal article" date="2023" name="Plant J.">
        <title>The genome of the king protea, Protea cynaroides.</title>
        <authorList>
            <person name="Chang J."/>
            <person name="Duong T.A."/>
            <person name="Schoeman C."/>
            <person name="Ma X."/>
            <person name="Roodt D."/>
            <person name="Barker N."/>
            <person name="Li Z."/>
            <person name="Van de Peer Y."/>
            <person name="Mizrachi E."/>
        </authorList>
    </citation>
    <scope>NUCLEOTIDE SEQUENCE</scope>
    <source>
        <tissue evidence="11">Young leaves</tissue>
    </source>
</reference>
<dbReference type="CDD" id="cd16461">
    <property type="entry name" value="RING-H2_EL5-like"/>
    <property type="match status" value="1"/>
</dbReference>
<dbReference type="InterPro" id="IPR053238">
    <property type="entry name" value="RING-H2_zinc_finger"/>
</dbReference>
<sequence length="266" mass="29092">MKTHIRKFLNEIKDTSTNNSAAAAAAESHSLRSRDYITTTTNINGNTNSSSAPATITRKPFGATISTADSSMALTVAVLLTVLCSLGFFIVYIHCISSNSDNRRRRRHQILRDRGSASGIDPSIIQSLPLYTYDGNIKETNDCPICLTEFEEKEMIKLIPFCSHFFHPQCIDLWLSAHGTCPLCRSTQLLLPVPLPPKDPSSCFVSMEPEVQQQLQEEVSVPPSIPSIPSSSSSSPPSMAVTRVNSFSSSSRLGDTVHSLPRSNSF</sequence>
<dbReference type="OrthoDB" id="8062037at2759"/>
<dbReference type="Gene3D" id="3.30.40.10">
    <property type="entry name" value="Zinc/RING finger domain, C3HC4 (zinc finger)"/>
    <property type="match status" value="1"/>
</dbReference>
<feature type="domain" description="RING-type" evidence="10">
    <location>
        <begin position="143"/>
        <end position="185"/>
    </location>
</feature>
<evidence type="ECO:0000256" key="4">
    <source>
        <dbReference type="ARBA" id="ARBA00022771"/>
    </source>
</evidence>
<evidence type="ECO:0000256" key="1">
    <source>
        <dbReference type="ARBA" id="ARBA00000900"/>
    </source>
</evidence>
<evidence type="ECO:0000256" key="9">
    <source>
        <dbReference type="SAM" id="Phobius"/>
    </source>
</evidence>
<dbReference type="InterPro" id="IPR001841">
    <property type="entry name" value="Znf_RING"/>
</dbReference>
<dbReference type="InterPro" id="IPR013083">
    <property type="entry name" value="Znf_RING/FYVE/PHD"/>
</dbReference>
<dbReference type="Pfam" id="PF13639">
    <property type="entry name" value="zf-RING_2"/>
    <property type="match status" value="1"/>
</dbReference>
<evidence type="ECO:0000256" key="7">
    <source>
        <dbReference type="PROSITE-ProRule" id="PRU00175"/>
    </source>
</evidence>
<dbReference type="Proteomes" id="UP001141806">
    <property type="component" value="Unassembled WGS sequence"/>
</dbReference>
<comment type="catalytic activity">
    <reaction evidence="1">
        <text>S-ubiquitinyl-[E2 ubiquitin-conjugating enzyme]-L-cysteine + [acceptor protein]-L-lysine = [E2 ubiquitin-conjugating enzyme]-L-cysteine + N(6)-ubiquitinyl-[acceptor protein]-L-lysine.</text>
        <dbReference type="EC" id="2.3.2.27"/>
    </reaction>
</comment>
<dbReference type="GO" id="GO:0008270">
    <property type="term" value="F:zinc ion binding"/>
    <property type="evidence" value="ECO:0007669"/>
    <property type="project" value="UniProtKB-KW"/>
</dbReference>
<dbReference type="SMART" id="SM00184">
    <property type="entry name" value="RING"/>
    <property type="match status" value="1"/>
</dbReference>
<dbReference type="EC" id="2.3.2.27" evidence="2"/>
<keyword evidence="4 7" id="KW-0863">Zinc-finger</keyword>
<organism evidence="11 12">
    <name type="scientific">Protea cynaroides</name>
    <dbReference type="NCBI Taxonomy" id="273540"/>
    <lineage>
        <taxon>Eukaryota</taxon>
        <taxon>Viridiplantae</taxon>
        <taxon>Streptophyta</taxon>
        <taxon>Embryophyta</taxon>
        <taxon>Tracheophyta</taxon>
        <taxon>Spermatophyta</taxon>
        <taxon>Magnoliopsida</taxon>
        <taxon>Proteales</taxon>
        <taxon>Proteaceae</taxon>
        <taxon>Protea</taxon>
    </lineage>
</organism>
<keyword evidence="9" id="KW-0472">Membrane</keyword>